<feature type="signal peptide" evidence="1">
    <location>
        <begin position="1"/>
        <end position="21"/>
    </location>
</feature>
<gene>
    <name evidence="2" type="ORF">SAMN04488516_11528</name>
</gene>
<accession>A0A1H0FYA8</accession>
<evidence type="ECO:0008006" key="4">
    <source>
        <dbReference type="Google" id="ProtNLM"/>
    </source>
</evidence>
<name>A0A1H0FYA8_9BACT</name>
<organism evidence="2 3">
    <name type="scientific">Desulfonauticus submarinus</name>
    <dbReference type="NCBI Taxonomy" id="206665"/>
    <lineage>
        <taxon>Bacteria</taxon>
        <taxon>Pseudomonadati</taxon>
        <taxon>Thermodesulfobacteriota</taxon>
        <taxon>Desulfovibrionia</taxon>
        <taxon>Desulfovibrionales</taxon>
        <taxon>Desulfonauticaceae</taxon>
        <taxon>Desulfonauticus</taxon>
    </lineage>
</organism>
<reference evidence="2 3" key="1">
    <citation type="submission" date="2016-10" db="EMBL/GenBank/DDBJ databases">
        <authorList>
            <person name="de Groot N.N."/>
        </authorList>
    </citation>
    <scope>NUCLEOTIDE SEQUENCE [LARGE SCALE GENOMIC DNA]</scope>
    <source>
        <strain evidence="2 3">DSM 15269</strain>
    </source>
</reference>
<evidence type="ECO:0000313" key="3">
    <source>
        <dbReference type="Proteomes" id="UP000199602"/>
    </source>
</evidence>
<keyword evidence="3" id="KW-1185">Reference proteome</keyword>
<dbReference type="EMBL" id="FNIN01000015">
    <property type="protein sequence ID" value="SDN99635.1"/>
    <property type="molecule type" value="Genomic_DNA"/>
</dbReference>
<proteinExistence type="predicted"/>
<keyword evidence="1" id="KW-0732">Signal</keyword>
<dbReference type="RefSeq" id="WP_092066375.1">
    <property type="nucleotide sequence ID" value="NZ_FNIN01000015.1"/>
</dbReference>
<dbReference type="AlphaFoldDB" id="A0A1H0FYA8"/>
<evidence type="ECO:0000256" key="1">
    <source>
        <dbReference type="SAM" id="SignalP"/>
    </source>
</evidence>
<dbReference type="OrthoDB" id="8444059at2"/>
<feature type="chain" id="PRO_5011461555" description="Proteinase inhibitor I42 chagasin domain-containing protein" evidence="1">
    <location>
        <begin position="22"/>
        <end position="172"/>
    </location>
</feature>
<dbReference type="Proteomes" id="UP000199602">
    <property type="component" value="Unassembled WGS sequence"/>
</dbReference>
<protein>
    <recommendedName>
        <fullName evidence="4">Proteinase inhibitor I42 chagasin domain-containing protein</fullName>
    </recommendedName>
</protein>
<sequence>MKRVFLFLVVSLFLGSSLSFAQDYDKEIKRLKQKIIELQNKAPFGIEKMLPCKKIFNFGMYVPTESTSLRKGDTLLIYIEPKNFFISSRDGMYETWITEDINILDEKGNVVFKKTNMVESHIVSKSPIFDIFFQNSLNLGGVPEGHYKFRAILYDKLKGTSTYKDVDFYVSK</sequence>
<evidence type="ECO:0000313" key="2">
    <source>
        <dbReference type="EMBL" id="SDN99635.1"/>
    </source>
</evidence>